<name>A0A0D2KBT9_9EURO</name>
<dbReference type="STRING" id="1442371.A0A0D2KBT9"/>
<comment type="similarity">
    <text evidence="1">Belongs to the Gfa family.</text>
</comment>
<dbReference type="EMBL" id="KN848062">
    <property type="protein sequence ID" value="KIY03558.1"/>
    <property type="molecule type" value="Genomic_DNA"/>
</dbReference>
<evidence type="ECO:0000256" key="4">
    <source>
        <dbReference type="ARBA" id="ARBA00023239"/>
    </source>
</evidence>
<dbReference type="GO" id="GO:0016846">
    <property type="term" value="F:carbon-sulfur lyase activity"/>
    <property type="evidence" value="ECO:0007669"/>
    <property type="project" value="InterPro"/>
</dbReference>
<dbReference type="PANTHER" id="PTHR33337">
    <property type="entry name" value="GFA DOMAIN-CONTAINING PROTEIN"/>
    <property type="match status" value="1"/>
</dbReference>
<dbReference type="InterPro" id="IPR011057">
    <property type="entry name" value="Mss4-like_sf"/>
</dbReference>
<proteinExistence type="inferred from homology"/>
<gene>
    <name evidence="6" type="ORF">Z520_00249</name>
</gene>
<dbReference type="GeneID" id="27705995"/>
<keyword evidence="4" id="KW-0456">Lyase</keyword>
<dbReference type="Gene3D" id="3.90.1590.10">
    <property type="entry name" value="glutathione-dependent formaldehyde- activating enzyme (gfa)"/>
    <property type="match status" value="1"/>
</dbReference>
<dbReference type="PROSITE" id="PS51891">
    <property type="entry name" value="CENP_V_GFA"/>
    <property type="match status" value="1"/>
</dbReference>
<keyword evidence="3" id="KW-0862">Zinc</keyword>
<sequence>MPSGGCLCGKIRYEYEGEPLKILTCHCAQCHKSTSTMFSTGIFLLDKQFKLLLPSSDSESATLQTYSYPQTSDGSIQTLHFCNVCSTTVWRTGAADKYAGMLSLQLGTLDDQQVRNQLAPSVEYYASLRTKWVPEINGTEQAEGC</sequence>
<dbReference type="InterPro" id="IPR006913">
    <property type="entry name" value="CENP-V/GFA"/>
</dbReference>
<evidence type="ECO:0000313" key="7">
    <source>
        <dbReference type="Proteomes" id="UP000053411"/>
    </source>
</evidence>
<feature type="domain" description="CENP-V/GFA" evidence="5">
    <location>
        <begin position="2"/>
        <end position="126"/>
    </location>
</feature>
<accession>A0A0D2KBT9</accession>
<keyword evidence="2" id="KW-0479">Metal-binding</keyword>
<dbReference type="PANTHER" id="PTHR33337:SF40">
    <property type="entry name" value="CENP-V_GFA DOMAIN-CONTAINING PROTEIN-RELATED"/>
    <property type="match status" value="1"/>
</dbReference>
<dbReference type="Proteomes" id="UP000053411">
    <property type="component" value="Unassembled WGS sequence"/>
</dbReference>
<protein>
    <recommendedName>
        <fullName evidence="5">CENP-V/GFA domain-containing protein</fullName>
    </recommendedName>
</protein>
<evidence type="ECO:0000313" key="6">
    <source>
        <dbReference type="EMBL" id="KIY03558.1"/>
    </source>
</evidence>
<evidence type="ECO:0000256" key="1">
    <source>
        <dbReference type="ARBA" id="ARBA00005495"/>
    </source>
</evidence>
<dbReference type="GO" id="GO:0046872">
    <property type="term" value="F:metal ion binding"/>
    <property type="evidence" value="ECO:0007669"/>
    <property type="project" value="UniProtKB-KW"/>
</dbReference>
<dbReference type="RefSeq" id="XP_016637680.1">
    <property type="nucleotide sequence ID" value="XM_016770770.1"/>
</dbReference>
<reference evidence="6 7" key="1">
    <citation type="submission" date="2015-01" db="EMBL/GenBank/DDBJ databases">
        <title>The Genome Sequence of Fonsecaea multimorphosa CBS 102226.</title>
        <authorList>
            <consortium name="The Broad Institute Genomics Platform"/>
            <person name="Cuomo C."/>
            <person name="de Hoog S."/>
            <person name="Gorbushina A."/>
            <person name="Stielow B."/>
            <person name="Teixiera M."/>
            <person name="Abouelleil A."/>
            <person name="Chapman S.B."/>
            <person name="Priest M."/>
            <person name="Young S.K."/>
            <person name="Wortman J."/>
            <person name="Nusbaum C."/>
            <person name="Birren B."/>
        </authorList>
    </citation>
    <scope>NUCLEOTIDE SEQUENCE [LARGE SCALE GENOMIC DNA]</scope>
    <source>
        <strain evidence="6 7">CBS 102226</strain>
    </source>
</reference>
<dbReference type="AlphaFoldDB" id="A0A0D2KBT9"/>
<dbReference type="Pfam" id="PF04828">
    <property type="entry name" value="GFA"/>
    <property type="match status" value="1"/>
</dbReference>
<dbReference type="VEuPathDB" id="FungiDB:Z520_00249"/>
<organism evidence="6 7">
    <name type="scientific">Fonsecaea multimorphosa CBS 102226</name>
    <dbReference type="NCBI Taxonomy" id="1442371"/>
    <lineage>
        <taxon>Eukaryota</taxon>
        <taxon>Fungi</taxon>
        <taxon>Dikarya</taxon>
        <taxon>Ascomycota</taxon>
        <taxon>Pezizomycotina</taxon>
        <taxon>Eurotiomycetes</taxon>
        <taxon>Chaetothyriomycetidae</taxon>
        <taxon>Chaetothyriales</taxon>
        <taxon>Herpotrichiellaceae</taxon>
        <taxon>Fonsecaea</taxon>
    </lineage>
</organism>
<dbReference type="SUPFAM" id="SSF51316">
    <property type="entry name" value="Mss4-like"/>
    <property type="match status" value="1"/>
</dbReference>
<evidence type="ECO:0000256" key="3">
    <source>
        <dbReference type="ARBA" id="ARBA00022833"/>
    </source>
</evidence>
<evidence type="ECO:0000256" key="2">
    <source>
        <dbReference type="ARBA" id="ARBA00022723"/>
    </source>
</evidence>
<dbReference type="OrthoDB" id="9985472at2759"/>
<evidence type="ECO:0000259" key="5">
    <source>
        <dbReference type="PROSITE" id="PS51891"/>
    </source>
</evidence>
<keyword evidence="7" id="KW-1185">Reference proteome</keyword>